<proteinExistence type="predicted"/>
<protein>
    <submittedName>
        <fullName evidence="2">Uncharacterized protein</fullName>
    </submittedName>
</protein>
<feature type="transmembrane region" description="Helical" evidence="1">
    <location>
        <begin position="144"/>
        <end position="171"/>
    </location>
</feature>
<accession>A0A3G4ZUI2</accession>
<evidence type="ECO:0000313" key="2">
    <source>
        <dbReference type="EMBL" id="AYV78558.1"/>
    </source>
</evidence>
<feature type="transmembrane region" description="Helical" evidence="1">
    <location>
        <begin position="99"/>
        <end position="132"/>
    </location>
</feature>
<feature type="transmembrane region" description="Helical" evidence="1">
    <location>
        <begin position="12"/>
        <end position="28"/>
    </location>
</feature>
<keyword evidence="1" id="KW-1133">Transmembrane helix</keyword>
<keyword evidence="1" id="KW-0472">Membrane</keyword>
<reference evidence="2" key="1">
    <citation type="submission" date="2018-10" db="EMBL/GenBank/DDBJ databases">
        <title>Hidden diversity of soil giant viruses.</title>
        <authorList>
            <person name="Schulz F."/>
            <person name="Alteio L."/>
            <person name="Goudeau D."/>
            <person name="Ryan E.M."/>
            <person name="Malmstrom R.R."/>
            <person name="Blanchard J."/>
            <person name="Woyke T."/>
        </authorList>
    </citation>
    <scope>NUCLEOTIDE SEQUENCE</scope>
    <source>
        <strain evidence="2">EDV1</strain>
    </source>
</reference>
<evidence type="ECO:0000256" key="1">
    <source>
        <dbReference type="SAM" id="Phobius"/>
    </source>
</evidence>
<feature type="transmembrane region" description="Helical" evidence="1">
    <location>
        <begin position="71"/>
        <end position="93"/>
    </location>
</feature>
<name>A0A3G4ZUI2_9VIRU</name>
<dbReference type="EMBL" id="MK072083">
    <property type="protein sequence ID" value="AYV78558.1"/>
    <property type="molecule type" value="Genomic_DNA"/>
</dbReference>
<organism evidence="2">
    <name type="scientific">Edafosvirus sp</name>
    <dbReference type="NCBI Taxonomy" id="2487765"/>
    <lineage>
        <taxon>Viruses</taxon>
        <taxon>Varidnaviria</taxon>
        <taxon>Bamfordvirae</taxon>
        <taxon>Nucleocytoviricota</taxon>
        <taxon>Megaviricetes</taxon>
        <taxon>Imitervirales</taxon>
        <taxon>Mimiviridae</taxon>
        <taxon>Klosneuvirinae</taxon>
    </lineage>
</organism>
<feature type="transmembrane region" description="Helical" evidence="1">
    <location>
        <begin position="183"/>
        <end position="202"/>
    </location>
</feature>
<gene>
    <name evidence="2" type="ORF">Edafosvirus18_7</name>
</gene>
<keyword evidence="1" id="KW-0812">Transmembrane</keyword>
<sequence>MLYTQITKQQRINELITCGIVTLIYVFAPLPKELVIIGTMICCGSYIMYMEENTTGILKKWGFRTDNIVEASIIPGIICCIFSILIIAFNFFMRFPTPSFHMIFLLIVYPLYGIMQQFLVQSLVIGNIIALYFPYSYKKHIKGITLITAMMFAILYANNIISMIANFILALILTPSHLKYQNLLPLAICQSILCVFFYYFILNQDPLKGLGI</sequence>
<feature type="transmembrane region" description="Helical" evidence="1">
    <location>
        <begin position="34"/>
        <end position="50"/>
    </location>
</feature>